<dbReference type="SMART" id="SM01092">
    <property type="entry name" value="CO_deh_flav_C"/>
    <property type="match status" value="1"/>
</dbReference>
<protein>
    <submittedName>
        <fullName evidence="3">Xanthine dehydrogenase YagS FAD-binding subunit</fullName>
        <ecNumber evidence="3">1.17.1.4</ecNumber>
    </submittedName>
</protein>
<comment type="caution">
    <text evidence="3">The sequence shown here is derived from an EMBL/GenBank/DDBJ whole genome shotgun (WGS) entry which is preliminary data.</text>
</comment>
<dbReference type="GO" id="GO:0071949">
    <property type="term" value="F:FAD binding"/>
    <property type="evidence" value="ECO:0007669"/>
    <property type="project" value="InterPro"/>
</dbReference>
<dbReference type="SUPFAM" id="SSF56176">
    <property type="entry name" value="FAD-binding/transporter-associated domain-like"/>
    <property type="match status" value="1"/>
</dbReference>
<dbReference type="RefSeq" id="WP_184816709.1">
    <property type="nucleotide sequence ID" value="NZ_JACHJQ010000016.1"/>
</dbReference>
<evidence type="ECO:0000313" key="3">
    <source>
        <dbReference type="EMBL" id="MBB4912742.1"/>
    </source>
</evidence>
<dbReference type="Gene3D" id="3.30.390.50">
    <property type="entry name" value="CO dehydrogenase flavoprotein, C-terminal domain"/>
    <property type="match status" value="1"/>
</dbReference>
<dbReference type="PROSITE" id="PS51387">
    <property type="entry name" value="FAD_PCMH"/>
    <property type="match status" value="1"/>
</dbReference>
<gene>
    <name evidence="3" type="ORF">FHR82_009016</name>
</gene>
<evidence type="ECO:0000256" key="1">
    <source>
        <dbReference type="ARBA" id="ARBA00023002"/>
    </source>
</evidence>
<organism evidence="3 4">
    <name type="scientific">Actinophytocola algeriensis</name>
    <dbReference type="NCBI Taxonomy" id="1768010"/>
    <lineage>
        <taxon>Bacteria</taxon>
        <taxon>Bacillati</taxon>
        <taxon>Actinomycetota</taxon>
        <taxon>Actinomycetes</taxon>
        <taxon>Pseudonocardiales</taxon>
        <taxon>Pseudonocardiaceae</taxon>
    </lineage>
</organism>
<dbReference type="EMBL" id="JACHJQ010000016">
    <property type="protein sequence ID" value="MBB4912742.1"/>
    <property type="molecule type" value="Genomic_DNA"/>
</dbReference>
<keyword evidence="4" id="KW-1185">Reference proteome</keyword>
<sequence length="334" mass="35163">MKPFTLATPTDADEAVRLVADDPDAAFLGGGTNLVDHLKLGVATPGALVDITRATSAEITDLPDGGPRVGAAVRNGDFTADRRARERYPLIVQSVLAGASGQLRNMATIGGNPLQRTRCVYFQDVTTPCNKREPGSGCGAHGGYTRYHAILGASEHCIATHPSDLAVALAAVDATVRVLGADGERTIPFTDLHRLPGDAPERDTTLAHGELITAIDLPALPMARRSLYRKVRDRASYAFALVSVAAAIELDGDRISDVRIALGGVAHKPWRAHRAEAVLRGARPLEETFETAAAAELADARPLDGVDGGNGFKTTLAARTIVAALRDLTEGARS</sequence>
<dbReference type="InterPro" id="IPR002346">
    <property type="entry name" value="Mopterin_DH_FAD-bd"/>
</dbReference>
<dbReference type="Pfam" id="PF03450">
    <property type="entry name" value="CO_deh_flav_C"/>
    <property type="match status" value="1"/>
</dbReference>
<dbReference type="InterPro" id="IPR036318">
    <property type="entry name" value="FAD-bd_PCMH-like_sf"/>
</dbReference>
<dbReference type="Gene3D" id="3.30.43.10">
    <property type="entry name" value="Uridine Diphospho-n-acetylenolpyruvylglucosamine Reductase, domain 2"/>
    <property type="match status" value="1"/>
</dbReference>
<dbReference type="EC" id="1.17.1.4" evidence="3"/>
<dbReference type="AlphaFoldDB" id="A0A7W7QFQ6"/>
<dbReference type="Pfam" id="PF00941">
    <property type="entry name" value="FAD_binding_5"/>
    <property type="match status" value="1"/>
</dbReference>
<proteinExistence type="predicted"/>
<evidence type="ECO:0000313" key="4">
    <source>
        <dbReference type="Proteomes" id="UP000520767"/>
    </source>
</evidence>
<dbReference type="GO" id="GO:0004854">
    <property type="term" value="F:xanthine dehydrogenase activity"/>
    <property type="evidence" value="ECO:0007669"/>
    <property type="project" value="UniProtKB-EC"/>
</dbReference>
<dbReference type="InterPro" id="IPR036683">
    <property type="entry name" value="CO_DH_flav_C_dom_sf"/>
</dbReference>
<dbReference type="SUPFAM" id="SSF55447">
    <property type="entry name" value="CO dehydrogenase flavoprotein C-terminal domain-like"/>
    <property type="match status" value="1"/>
</dbReference>
<reference evidence="3 4" key="1">
    <citation type="submission" date="2020-08" db="EMBL/GenBank/DDBJ databases">
        <title>Genomic Encyclopedia of Type Strains, Phase III (KMG-III): the genomes of soil and plant-associated and newly described type strains.</title>
        <authorList>
            <person name="Whitman W."/>
        </authorList>
    </citation>
    <scope>NUCLEOTIDE SEQUENCE [LARGE SCALE GENOMIC DNA]</scope>
    <source>
        <strain evidence="3 4">CECT 8960</strain>
    </source>
</reference>
<feature type="domain" description="FAD-binding PCMH-type" evidence="2">
    <location>
        <begin position="1"/>
        <end position="222"/>
    </location>
</feature>
<dbReference type="InterPro" id="IPR051312">
    <property type="entry name" value="Diverse_Substr_Oxidored"/>
</dbReference>
<dbReference type="Gene3D" id="3.30.465.10">
    <property type="match status" value="2"/>
</dbReference>
<dbReference type="InterPro" id="IPR005107">
    <property type="entry name" value="CO_DH_flav_C"/>
</dbReference>
<dbReference type="InterPro" id="IPR016169">
    <property type="entry name" value="FAD-bd_PCMH_sub2"/>
</dbReference>
<evidence type="ECO:0000259" key="2">
    <source>
        <dbReference type="PROSITE" id="PS51387"/>
    </source>
</evidence>
<dbReference type="InterPro" id="IPR016167">
    <property type="entry name" value="FAD-bd_PCMH_sub1"/>
</dbReference>
<accession>A0A7W7QFQ6</accession>
<dbReference type="PANTHER" id="PTHR42659:SF1">
    <property type="entry name" value="OXIDOREDUCTASE"/>
    <property type="match status" value="1"/>
</dbReference>
<keyword evidence="1 3" id="KW-0560">Oxidoreductase</keyword>
<dbReference type="Proteomes" id="UP000520767">
    <property type="component" value="Unassembled WGS sequence"/>
</dbReference>
<dbReference type="PANTHER" id="PTHR42659">
    <property type="entry name" value="XANTHINE DEHYDROGENASE SUBUNIT C-RELATED"/>
    <property type="match status" value="1"/>
</dbReference>
<name>A0A7W7QFQ6_9PSEU</name>
<dbReference type="InterPro" id="IPR016166">
    <property type="entry name" value="FAD-bd_PCMH"/>
</dbReference>